<dbReference type="RefSeq" id="WP_103379930.1">
    <property type="nucleotide sequence ID" value="NZ_BAABKS010000006.1"/>
</dbReference>
<name>A0ABW3VI99_9PSEU</name>
<keyword evidence="1" id="KW-0812">Transmembrane</keyword>
<dbReference type="EMBL" id="JBHTMB010000134">
    <property type="protein sequence ID" value="MFD1234576.1"/>
    <property type="molecule type" value="Genomic_DNA"/>
</dbReference>
<reference evidence="3" key="1">
    <citation type="journal article" date="2019" name="Int. J. Syst. Evol. Microbiol.">
        <title>The Global Catalogue of Microorganisms (GCM) 10K type strain sequencing project: providing services to taxonomists for standard genome sequencing and annotation.</title>
        <authorList>
            <consortium name="The Broad Institute Genomics Platform"/>
            <consortium name="The Broad Institute Genome Sequencing Center for Infectious Disease"/>
            <person name="Wu L."/>
            <person name="Ma J."/>
        </authorList>
    </citation>
    <scope>NUCLEOTIDE SEQUENCE [LARGE SCALE GENOMIC DNA]</scope>
    <source>
        <strain evidence="3">CCUG 49018</strain>
    </source>
</reference>
<keyword evidence="3" id="KW-1185">Reference proteome</keyword>
<evidence type="ECO:0000313" key="3">
    <source>
        <dbReference type="Proteomes" id="UP001597182"/>
    </source>
</evidence>
<gene>
    <name evidence="2" type="ORF">ACFQ34_14900</name>
</gene>
<comment type="caution">
    <text evidence="2">The sequence shown here is derived from an EMBL/GenBank/DDBJ whole genome shotgun (WGS) entry which is preliminary data.</text>
</comment>
<protein>
    <submittedName>
        <fullName evidence="2">Uncharacterized protein</fullName>
    </submittedName>
</protein>
<sequence>MDATTTTLLVGALLALVPGWAGYLIGRASQRRRGRGPRPGAREICSCGHGYGTHEGEARRHGSEVLRLNGIQGVHRCGCTRYDGPEPLPRSWTPEPLI</sequence>
<evidence type="ECO:0000313" key="2">
    <source>
        <dbReference type="EMBL" id="MFD1234576.1"/>
    </source>
</evidence>
<proteinExistence type="predicted"/>
<feature type="transmembrane region" description="Helical" evidence="1">
    <location>
        <begin position="6"/>
        <end position="25"/>
    </location>
</feature>
<organism evidence="2 3">
    <name type="scientific">Pseudonocardia benzenivorans</name>
    <dbReference type="NCBI Taxonomy" id="228005"/>
    <lineage>
        <taxon>Bacteria</taxon>
        <taxon>Bacillati</taxon>
        <taxon>Actinomycetota</taxon>
        <taxon>Actinomycetes</taxon>
        <taxon>Pseudonocardiales</taxon>
        <taxon>Pseudonocardiaceae</taxon>
        <taxon>Pseudonocardia</taxon>
    </lineage>
</organism>
<dbReference type="Proteomes" id="UP001597182">
    <property type="component" value="Unassembled WGS sequence"/>
</dbReference>
<keyword evidence="1" id="KW-1133">Transmembrane helix</keyword>
<accession>A0ABW3VI99</accession>
<evidence type="ECO:0000256" key="1">
    <source>
        <dbReference type="SAM" id="Phobius"/>
    </source>
</evidence>
<keyword evidence="1" id="KW-0472">Membrane</keyword>